<dbReference type="RefSeq" id="WP_007271087.1">
    <property type="nucleotide sequence ID" value="NZ_JBITUG010000017.1"/>
</dbReference>
<dbReference type="Proteomes" id="UP000323856">
    <property type="component" value="Unassembled WGS sequence"/>
</dbReference>
<accession>A0A5B0EA19</accession>
<dbReference type="Gene3D" id="3.30.479.30">
    <property type="entry name" value="Band 7 domain"/>
    <property type="match status" value="1"/>
</dbReference>
<gene>
    <name evidence="7" type="ORF">FQ154_14255</name>
</gene>
<evidence type="ECO:0000256" key="4">
    <source>
        <dbReference type="SAM" id="MobiDB-lite"/>
    </source>
</evidence>
<dbReference type="OrthoDB" id="9786220at2"/>
<feature type="transmembrane region" description="Helical" evidence="5">
    <location>
        <begin position="7"/>
        <end position="26"/>
    </location>
</feature>
<sequence>MAFAENGTVIAVAAIIAVLIALVWYATTRLVTVAPNQAIIRAGKGAKGQVQIFTKGIVLFLPVIHQKYVMSLEQRQVELAVEGVDKNFITTSVTASLNFKYDDSVDGMSKAVQRFLTHSKDDLNASVTKSAEGVLRGIVSAMSVEDANNNRKEFQDQSLESAVTQFAEQGIQIDAFNISSVSTPSRIVIGPDNVPTTIDYLEEVGKPGLERAKREARVATSRAFQESEAARIEQEGATAALMRDLAIKKSEFKAEQDRAEAIAGAAQGIAKAEQDVTVAELERKALTEQALVEQERLDIEVHKPADAQAYKMRTEAEAKRDADIFSATARANSKAIEAEGSKKASIADAQARAEAKTVEAEASKNAEVFQAEGEASAIELKARAEADAVRVRGEAEGAAIAAIGEATARAEDAKAVALTGHNEASLAFLAISALPEIVKASSDAVAGIDNYTVISSDGASDAVKQANRVVTEGLAMIKGSTDIDIAGMLSGLLNSTGKTAETAPSTFSAPVFAPTPAVPSDESDYEPESAVPSDESVS</sequence>
<evidence type="ECO:0000256" key="2">
    <source>
        <dbReference type="ARBA" id="ARBA00007161"/>
    </source>
</evidence>
<dbReference type="InterPro" id="IPR001107">
    <property type="entry name" value="Band_7"/>
</dbReference>
<comment type="caution">
    <text evidence="7">The sequence shown here is derived from an EMBL/GenBank/DDBJ whole genome shotgun (WGS) entry which is preliminary data.</text>
</comment>
<feature type="domain" description="Band 7" evidence="6">
    <location>
        <begin position="32"/>
        <end position="187"/>
    </location>
</feature>
<dbReference type="Pfam" id="PF01145">
    <property type="entry name" value="Band_7"/>
    <property type="match status" value="1"/>
</dbReference>
<comment type="similarity">
    <text evidence="2">Belongs to the band 7/mec-2 family. Flotillin subfamily.</text>
</comment>
<dbReference type="EMBL" id="VOBL01000016">
    <property type="protein sequence ID" value="KAA0975162.1"/>
    <property type="molecule type" value="Genomic_DNA"/>
</dbReference>
<dbReference type="CDD" id="cd03399">
    <property type="entry name" value="SPFH_flotillin"/>
    <property type="match status" value="1"/>
</dbReference>
<evidence type="ECO:0000259" key="6">
    <source>
        <dbReference type="Pfam" id="PF01145"/>
    </source>
</evidence>
<protein>
    <submittedName>
        <fullName evidence="7">Flotillin</fullName>
    </submittedName>
</protein>
<dbReference type="PANTHER" id="PTHR13806:SF46">
    <property type="entry name" value="FLOTILLIN-1-RELATED"/>
    <property type="match status" value="1"/>
</dbReference>
<dbReference type="GO" id="GO:0072659">
    <property type="term" value="P:protein localization to plasma membrane"/>
    <property type="evidence" value="ECO:0007669"/>
    <property type="project" value="TreeGrafter"/>
</dbReference>
<feature type="compositionally biased region" description="Polar residues" evidence="4">
    <location>
        <begin position="498"/>
        <end position="508"/>
    </location>
</feature>
<evidence type="ECO:0000256" key="3">
    <source>
        <dbReference type="ARBA" id="ARBA00023136"/>
    </source>
</evidence>
<proteinExistence type="inferred from homology"/>
<name>A0A5B0EA19_9MICC</name>
<organism evidence="7 8">
    <name type="scientific">Paeniglutamicibacter gangotriensis</name>
    <dbReference type="NCBI Taxonomy" id="254787"/>
    <lineage>
        <taxon>Bacteria</taxon>
        <taxon>Bacillati</taxon>
        <taxon>Actinomycetota</taxon>
        <taxon>Actinomycetes</taxon>
        <taxon>Micrococcales</taxon>
        <taxon>Micrococcaceae</taxon>
        <taxon>Paeniglutamicibacter</taxon>
    </lineage>
</organism>
<dbReference type="GO" id="GO:0002020">
    <property type="term" value="F:protease binding"/>
    <property type="evidence" value="ECO:0007669"/>
    <property type="project" value="TreeGrafter"/>
</dbReference>
<evidence type="ECO:0000313" key="7">
    <source>
        <dbReference type="EMBL" id="KAA0975162.1"/>
    </source>
</evidence>
<dbReference type="InterPro" id="IPR027705">
    <property type="entry name" value="Flotillin_fam"/>
</dbReference>
<dbReference type="AlphaFoldDB" id="A0A5B0EA19"/>
<keyword evidence="3 5" id="KW-0472">Membrane</keyword>
<evidence type="ECO:0000313" key="8">
    <source>
        <dbReference type="Proteomes" id="UP000323856"/>
    </source>
</evidence>
<evidence type="ECO:0000256" key="5">
    <source>
        <dbReference type="SAM" id="Phobius"/>
    </source>
</evidence>
<comment type="subcellular location">
    <subcellularLocation>
        <location evidence="1">Membrane</location>
    </subcellularLocation>
</comment>
<keyword evidence="5" id="KW-1133">Transmembrane helix</keyword>
<dbReference type="SUPFAM" id="SSF117892">
    <property type="entry name" value="Band 7/SPFH domain"/>
    <property type="match status" value="1"/>
</dbReference>
<keyword evidence="5" id="KW-0812">Transmembrane</keyword>
<dbReference type="GO" id="GO:0005886">
    <property type="term" value="C:plasma membrane"/>
    <property type="evidence" value="ECO:0007669"/>
    <property type="project" value="TreeGrafter"/>
</dbReference>
<reference evidence="7 8" key="1">
    <citation type="submission" date="2019-07" db="EMBL/GenBank/DDBJ databases">
        <title>Analysis of the biochemical properties, biological activity and biotechnological potential of siderophores and biosurfactants produced by Antarctic psychrotolerant bacteria.</title>
        <authorList>
            <person name="Styczynski M."/>
            <person name="Krucon T."/>
            <person name="Decewicz P."/>
            <person name="Dziewit L."/>
        </authorList>
    </citation>
    <scope>NUCLEOTIDE SEQUENCE [LARGE SCALE GENOMIC DNA]</scope>
    <source>
        <strain evidence="7 8">ANT_H27</strain>
    </source>
</reference>
<dbReference type="InterPro" id="IPR036013">
    <property type="entry name" value="Band_7/SPFH_dom_sf"/>
</dbReference>
<feature type="region of interest" description="Disordered" evidence="4">
    <location>
        <begin position="498"/>
        <end position="538"/>
    </location>
</feature>
<evidence type="ECO:0000256" key="1">
    <source>
        <dbReference type="ARBA" id="ARBA00004370"/>
    </source>
</evidence>
<dbReference type="PANTHER" id="PTHR13806">
    <property type="entry name" value="FLOTILLIN-RELATED"/>
    <property type="match status" value="1"/>
</dbReference>